<dbReference type="RefSeq" id="WP_387702247.1">
    <property type="nucleotide sequence ID" value="NZ_JBIAMX010000016.1"/>
</dbReference>
<gene>
    <name evidence="1" type="ORF">ACFYTF_23535</name>
</gene>
<evidence type="ECO:0000313" key="1">
    <source>
        <dbReference type="EMBL" id="MFF0545815.1"/>
    </source>
</evidence>
<keyword evidence="2" id="KW-1185">Reference proteome</keyword>
<proteinExistence type="predicted"/>
<sequence length="142" mass="15170">MNTATPPGTTARATRAPRSRRLWTRALAGPHRRSAPPERRTALGFLRTDIAGVGQVRDESALRDAAAGQGYDLRETVAFDATTVDPVARLAALAAELGIDAVFGPSFAHFGDTVPARLIRVATVVIVDPLVIYPRFDPQVVA</sequence>
<name>A0ABW6PTQ8_9NOCA</name>
<evidence type="ECO:0000313" key="2">
    <source>
        <dbReference type="Proteomes" id="UP001601444"/>
    </source>
</evidence>
<dbReference type="Proteomes" id="UP001601444">
    <property type="component" value="Unassembled WGS sequence"/>
</dbReference>
<dbReference type="EMBL" id="JBIAMX010000016">
    <property type="protein sequence ID" value="MFF0545815.1"/>
    <property type="molecule type" value="Genomic_DNA"/>
</dbReference>
<comment type="caution">
    <text evidence="1">The sequence shown here is derived from an EMBL/GenBank/DDBJ whole genome shotgun (WGS) entry which is preliminary data.</text>
</comment>
<accession>A0ABW6PTQ8</accession>
<reference evidence="1 2" key="1">
    <citation type="submission" date="2024-10" db="EMBL/GenBank/DDBJ databases">
        <title>The Natural Products Discovery Center: Release of the First 8490 Sequenced Strains for Exploring Actinobacteria Biosynthetic Diversity.</title>
        <authorList>
            <person name="Kalkreuter E."/>
            <person name="Kautsar S.A."/>
            <person name="Yang D."/>
            <person name="Bader C.D."/>
            <person name="Teijaro C.N."/>
            <person name="Fluegel L."/>
            <person name="Davis C.M."/>
            <person name="Simpson J.R."/>
            <person name="Lauterbach L."/>
            <person name="Steele A.D."/>
            <person name="Gui C."/>
            <person name="Meng S."/>
            <person name="Li G."/>
            <person name="Viehrig K."/>
            <person name="Ye F."/>
            <person name="Su P."/>
            <person name="Kiefer A.F."/>
            <person name="Nichols A."/>
            <person name="Cepeda A.J."/>
            <person name="Yan W."/>
            <person name="Fan B."/>
            <person name="Jiang Y."/>
            <person name="Adhikari A."/>
            <person name="Zheng C.-J."/>
            <person name="Schuster L."/>
            <person name="Cowan T.M."/>
            <person name="Smanski M.J."/>
            <person name="Chevrette M.G."/>
            <person name="De Carvalho L.P.S."/>
            <person name="Shen B."/>
        </authorList>
    </citation>
    <scope>NUCLEOTIDE SEQUENCE [LARGE SCALE GENOMIC DNA]</scope>
    <source>
        <strain evidence="1 2">NPDC004045</strain>
    </source>
</reference>
<protein>
    <submittedName>
        <fullName evidence="1">Uncharacterized protein</fullName>
    </submittedName>
</protein>
<organism evidence="1 2">
    <name type="scientific">Nocardia thailandica</name>
    <dbReference type="NCBI Taxonomy" id="257275"/>
    <lineage>
        <taxon>Bacteria</taxon>
        <taxon>Bacillati</taxon>
        <taxon>Actinomycetota</taxon>
        <taxon>Actinomycetes</taxon>
        <taxon>Mycobacteriales</taxon>
        <taxon>Nocardiaceae</taxon>
        <taxon>Nocardia</taxon>
    </lineage>
</organism>